<proteinExistence type="predicted"/>
<reference evidence="1" key="2">
    <citation type="submission" date="2003-03" db="EMBL/GenBank/DDBJ databases">
        <authorList>
            <person name="German Neurospora genome project"/>
        </authorList>
    </citation>
    <scope>NUCLEOTIDE SEQUENCE</scope>
</reference>
<dbReference type="EMBL" id="BX284748">
    <property type="protein sequence ID" value="CAD70345.1"/>
    <property type="molecule type" value="Genomic_DNA"/>
</dbReference>
<sequence>MMDRGSMAARKSTLYLLTYSHMEAIGTRDSVVYRGIIGVKGEASARCLADSPRLHSTPVTEKPLRVE</sequence>
<dbReference type="HOGENOM" id="CLU_2813007_0_0_1"/>
<accession>Q873G3</accession>
<organism evidence="1">
    <name type="scientific">Neurospora crassa</name>
    <dbReference type="NCBI Taxonomy" id="5141"/>
    <lineage>
        <taxon>Eukaryota</taxon>
        <taxon>Fungi</taxon>
        <taxon>Dikarya</taxon>
        <taxon>Ascomycota</taxon>
        <taxon>Pezizomycotina</taxon>
        <taxon>Sordariomycetes</taxon>
        <taxon>Sordariomycetidae</taxon>
        <taxon>Sordariales</taxon>
        <taxon>Sordariaceae</taxon>
        <taxon>Neurospora</taxon>
    </lineage>
</organism>
<reference evidence="1" key="1">
    <citation type="submission" date="2003-03" db="EMBL/GenBank/DDBJ databases">
        <authorList>
            <person name="Schulte U."/>
            <person name="Aign V."/>
            <person name="Hoheisel J."/>
            <person name="Brandt P."/>
            <person name="Fartmann B."/>
            <person name="Holland R."/>
            <person name="Nyakatura G."/>
            <person name="Mewes H.W."/>
            <person name="Mannhaupt G."/>
        </authorList>
    </citation>
    <scope>NUCLEOTIDE SEQUENCE</scope>
</reference>
<dbReference type="AlphaFoldDB" id="Q873G3"/>
<evidence type="ECO:0000313" key="1">
    <source>
        <dbReference type="EMBL" id="CAD70345.1"/>
    </source>
</evidence>
<dbReference type="OMA" id="MMDRGSM"/>
<name>Q873G3_NEUCS</name>
<protein>
    <submittedName>
        <fullName evidence="1">Uncharacterized protein B15B24.110</fullName>
    </submittedName>
</protein>
<gene>
    <name evidence="1" type="primary">B15B24.110</name>
</gene>